<dbReference type="InterPro" id="IPR030395">
    <property type="entry name" value="GP_PDE_dom"/>
</dbReference>
<dbReference type="GO" id="GO:0006644">
    <property type="term" value="P:phospholipid metabolic process"/>
    <property type="evidence" value="ECO:0007669"/>
    <property type="project" value="TreeGrafter"/>
</dbReference>
<sequence>MVIKRAIAGRRNEDRSARKGSRRRSRSEKIGVEKEIWIAQIGFFILATLAGIYIIWSILYEVEPMYEMDGKGTIKAIAKNAARRHLYTMRAIENHEFAPRDVLIVAHRGCWTRFPENSLPAIAACAEEGAQIAEVDIAITKDGIAVLAHDKTPYRVVNAPHWGKNFSINSGASTIDTMTYAQLQQFWLVVREYSGASTPHKIPSLEEALQVAKGCGITLLLDSKNKATAYAVLQAIRKQDAWQYVVLGPSFTSTALLNMTTNFTNDQAIRILLNYDKSKKNSRDCTKLGLGQNCSLTTTNPLRIVGWLPIGDTAFDVRSQCAMRHTGPGTALSFLWDRGGEFFIRDPKLAKQVWKLNATKKLYSFNTSSLRPGQKPPRWYSTLAQPCPEATSHEKACLGAHLWIPPLRQACARYAITDMPAALRSALLVFDMAPSAGKFTPPLHASPELWPFDPPPLPDFASHAASLSLPPKCLELSNIPRYTPTQSTSSFLLSSSSIGSGMNISNSDTTSHDALTSSQVSTTSSRSTSKLRRHAM</sequence>
<dbReference type="SUPFAM" id="SSF51695">
    <property type="entry name" value="PLC-like phosphodiesterases"/>
    <property type="match status" value="1"/>
</dbReference>
<dbReference type="PANTHER" id="PTHR46320">
    <property type="entry name" value="GLYCEROPHOSPHODIESTER PHOSPHODIESTERASE 1"/>
    <property type="match status" value="1"/>
</dbReference>
<evidence type="ECO:0000313" key="4">
    <source>
        <dbReference type="EMBL" id="CAE0372631.1"/>
    </source>
</evidence>
<dbReference type="EMBL" id="HBIJ01020515">
    <property type="protein sequence ID" value="CAE0372631.1"/>
    <property type="molecule type" value="Transcribed_RNA"/>
</dbReference>
<dbReference type="AlphaFoldDB" id="A0A7S3K589"/>
<feature type="domain" description="GP-PDE" evidence="3">
    <location>
        <begin position="102"/>
        <end position="395"/>
    </location>
</feature>
<accession>A0A7S3K589</accession>
<protein>
    <recommendedName>
        <fullName evidence="3">GP-PDE domain-containing protein</fullName>
    </recommendedName>
</protein>
<dbReference type="GO" id="GO:0070291">
    <property type="term" value="P:N-acylethanolamine metabolic process"/>
    <property type="evidence" value="ECO:0007669"/>
    <property type="project" value="TreeGrafter"/>
</dbReference>
<evidence type="ECO:0000256" key="2">
    <source>
        <dbReference type="SAM" id="Phobius"/>
    </source>
</evidence>
<organism evidence="4">
    <name type="scientific">Aureoumbra lagunensis</name>
    <dbReference type="NCBI Taxonomy" id="44058"/>
    <lineage>
        <taxon>Eukaryota</taxon>
        <taxon>Sar</taxon>
        <taxon>Stramenopiles</taxon>
        <taxon>Ochrophyta</taxon>
        <taxon>Pelagophyceae</taxon>
        <taxon>Pelagomonadales</taxon>
        <taxon>Aureoumbra</taxon>
    </lineage>
</organism>
<keyword evidence="2" id="KW-0472">Membrane</keyword>
<dbReference type="GO" id="GO:0006580">
    <property type="term" value="P:ethanolamine metabolic process"/>
    <property type="evidence" value="ECO:0007669"/>
    <property type="project" value="TreeGrafter"/>
</dbReference>
<reference evidence="4" key="1">
    <citation type="submission" date="2021-01" db="EMBL/GenBank/DDBJ databases">
        <authorList>
            <person name="Corre E."/>
            <person name="Pelletier E."/>
            <person name="Niang G."/>
            <person name="Scheremetjew M."/>
            <person name="Finn R."/>
            <person name="Kale V."/>
            <person name="Holt S."/>
            <person name="Cochrane G."/>
            <person name="Meng A."/>
            <person name="Brown T."/>
            <person name="Cohen L."/>
        </authorList>
    </citation>
    <scope>NUCLEOTIDE SEQUENCE</scope>
    <source>
        <strain evidence="4">CCMP1510</strain>
    </source>
</reference>
<dbReference type="PROSITE" id="PS51704">
    <property type="entry name" value="GP_PDE"/>
    <property type="match status" value="1"/>
</dbReference>
<dbReference type="GO" id="GO:0008889">
    <property type="term" value="F:glycerophosphodiester phosphodiesterase activity"/>
    <property type="evidence" value="ECO:0007669"/>
    <property type="project" value="TreeGrafter"/>
</dbReference>
<dbReference type="GO" id="GO:0005886">
    <property type="term" value="C:plasma membrane"/>
    <property type="evidence" value="ECO:0007669"/>
    <property type="project" value="TreeGrafter"/>
</dbReference>
<dbReference type="CDD" id="cd08566">
    <property type="entry name" value="GDPD_AtGDE_like"/>
    <property type="match status" value="1"/>
</dbReference>
<dbReference type="Pfam" id="PF03009">
    <property type="entry name" value="GDPD"/>
    <property type="match status" value="1"/>
</dbReference>
<name>A0A7S3K589_9STRA</name>
<dbReference type="Gene3D" id="3.20.20.190">
    <property type="entry name" value="Phosphatidylinositol (PI) phosphodiesterase"/>
    <property type="match status" value="1"/>
</dbReference>
<dbReference type="InterPro" id="IPR017946">
    <property type="entry name" value="PLC-like_Pdiesterase_TIM-brl"/>
</dbReference>
<proteinExistence type="predicted"/>
<feature type="region of interest" description="Disordered" evidence="1">
    <location>
        <begin position="503"/>
        <end position="536"/>
    </location>
</feature>
<feature type="compositionally biased region" description="Low complexity" evidence="1">
    <location>
        <begin position="516"/>
        <end position="528"/>
    </location>
</feature>
<evidence type="ECO:0000256" key="1">
    <source>
        <dbReference type="SAM" id="MobiDB-lite"/>
    </source>
</evidence>
<evidence type="ECO:0000259" key="3">
    <source>
        <dbReference type="PROSITE" id="PS51704"/>
    </source>
</evidence>
<keyword evidence="2" id="KW-1133">Transmembrane helix</keyword>
<feature type="transmembrane region" description="Helical" evidence="2">
    <location>
        <begin position="36"/>
        <end position="59"/>
    </location>
</feature>
<gene>
    <name evidence="4" type="ORF">ALAG00032_LOCUS13415</name>
</gene>
<keyword evidence="2" id="KW-0812">Transmembrane</keyword>
<feature type="region of interest" description="Disordered" evidence="1">
    <location>
        <begin position="1"/>
        <end position="25"/>
    </location>
</feature>
<dbReference type="PANTHER" id="PTHR46320:SF1">
    <property type="entry name" value="GLYCEROPHOSPHODIESTER PHOSPHODIESTERASE 1"/>
    <property type="match status" value="1"/>
</dbReference>